<gene>
    <name evidence="1" type="ORF">GCM10023081_38570</name>
</gene>
<sequence>MQGSRKLHEIRGGDAIVATDARGVELRGRTDVAAPHLGVLWIWETGTGTRLLLDAAEFDLDILPEPANAGSPRR</sequence>
<accession>A0ABP7D0X7</accession>
<comment type="caution">
    <text evidence="1">The sequence shown here is derived from an EMBL/GenBank/DDBJ whole genome shotgun (WGS) entry which is preliminary data.</text>
</comment>
<dbReference type="RefSeq" id="WP_345153422.1">
    <property type="nucleotide sequence ID" value="NZ_BAABEO010000025.1"/>
</dbReference>
<protein>
    <submittedName>
        <fullName evidence="1">Uncharacterized protein</fullName>
    </submittedName>
</protein>
<name>A0ABP7D0X7_9MICC</name>
<proteinExistence type="predicted"/>
<evidence type="ECO:0000313" key="2">
    <source>
        <dbReference type="Proteomes" id="UP001500752"/>
    </source>
</evidence>
<keyword evidence="2" id="KW-1185">Reference proteome</keyword>
<dbReference type="EMBL" id="BAABEO010000025">
    <property type="protein sequence ID" value="GAA3697877.1"/>
    <property type="molecule type" value="Genomic_DNA"/>
</dbReference>
<reference evidence="2" key="1">
    <citation type="journal article" date="2019" name="Int. J. Syst. Evol. Microbiol.">
        <title>The Global Catalogue of Microorganisms (GCM) 10K type strain sequencing project: providing services to taxonomists for standard genome sequencing and annotation.</title>
        <authorList>
            <consortium name="The Broad Institute Genomics Platform"/>
            <consortium name="The Broad Institute Genome Sequencing Center for Infectious Disease"/>
            <person name="Wu L."/>
            <person name="Ma J."/>
        </authorList>
    </citation>
    <scope>NUCLEOTIDE SEQUENCE [LARGE SCALE GENOMIC DNA]</scope>
    <source>
        <strain evidence="2">JCM 30742</strain>
    </source>
</reference>
<organism evidence="1 2">
    <name type="scientific">Arthrobacter ginkgonis</name>
    <dbReference type="NCBI Taxonomy" id="1630594"/>
    <lineage>
        <taxon>Bacteria</taxon>
        <taxon>Bacillati</taxon>
        <taxon>Actinomycetota</taxon>
        <taxon>Actinomycetes</taxon>
        <taxon>Micrococcales</taxon>
        <taxon>Micrococcaceae</taxon>
        <taxon>Arthrobacter</taxon>
    </lineage>
</organism>
<evidence type="ECO:0000313" key="1">
    <source>
        <dbReference type="EMBL" id="GAA3697877.1"/>
    </source>
</evidence>
<dbReference type="Proteomes" id="UP001500752">
    <property type="component" value="Unassembled WGS sequence"/>
</dbReference>